<dbReference type="PANTHER" id="PTHR33383">
    <property type="entry name" value="MEMBRANE PROTEIN INSERTION EFFICIENCY FACTOR-RELATED"/>
    <property type="match status" value="1"/>
</dbReference>
<evidence type="ECO:0000313" key="4">
    <source>
        <dbReference type="Proteomes" id="UP001501706"/>
    </source>
</evidence>
<dbReference type="InterPro" id="IPR002696">
    <property type="entry name" value="Membr_insert_effic_factor_YidD"/>
</dbReference>
<accession>A0ABN1C1X5</accession>
<gene>
    <name evidence="3" type="ORF">GCM10009097_29130</name>
</gene>
<dbReference type="PANTHER" id="PTHR33383:SF1">
    <property type="entry name" value="MEMBRANE PROTEIN INSERTION EFFICIENCY FACTOR-RELATED"/>
    <property type="match status" value="1"/>
</dbReference>
<dbReference type="EMBL" id="BAAAEN010000010">
    <property type="protein sequence ID" value="GAA0510120.1"/>
    <property type="molecule type" value="Genomic_DNA"/>
</dbReference>
<name>A0ABN1C1X5_9BURK</name>
<dbReference type="SMART" id="SM01234">
    <property type="entry name" value="Haemolytic"/>
    <property type="match status" value="1"/>
</dbReference>
<dbReference type="Proteomes" id="UP001501706">
    <property type="component" value="Unassembled WGS sequence"/>
</dbReference>
<proteinExistence type="inferred from homology"/>
<dbReference type="NCBIfam" id="TIGR00278">
    <property type="entry name" value="membrane protein insertion efficiency factor YidD"/>
    <property type="match status" value="1"/>
</dbReference>
<dbReference type="Pfam" id="PF01809">
    <property type="entry name" value="YidD"/>
    <property type="match status" value="1"/>
</dbReference>
<evidence type="ECO:0000256" key="1">
    <source>
        <dbReference type="HAMAP-Rule" id="MF_00386"/>
    </source>
</evidence>
<dbReference type="HAMAP" id="MF_00386">
    <property type="entry name" value="UPF0161_YidD"/>
    <property type="match status" value="1"/>
</dbReference>
<keyword evidence="1" id="KW-0472">Membrane</keyword>
<organism evidence="3 4">
    <name type="scientific">Pigmentiphaga daeguensis</name>
    <dbReference type="NCBI Taxonomy" id="414049"/>
    <lineage>
        <taxon>Bacteria</taxon>
        <taxon>Pseudomonadati</taxon>
        <taxon>Pseudomonadota</taxon>
        <taxon>Betaproteobacteria</taxon>
        <taxon>Burkholderiales</taxon>
        <taxon>Alcaligenaceae</taxon>
        <taxon>Pigmentiphaga</taxon>
    </lineage>
</organism>
<sequence>MTETHSNALPTGSTLPRRLLIWPIRFYRYFLSPWIGQSCRFTPTCSAYTMEAIDRHGPIHGTYLGLRRICRCHPYAQGGLDMVPPLRADARPPGGGTGGPAKPDPLCPGVKPGWRRLAFWIRGNR</sequence>
<evidence type="ECO:0000256" key="2">
    <source>
        <dbReference type="SAM" id="MobiDB-lite"/>
    </source>
</evidence>
<keyword evidence="1" id="KW-1003">Cell membrane</keyword>
<comment type="function">
    <text evidence="1">Could be involved in insertion of integral membrane proteins into the membrane.</text>
</comment>
<evidence type="ECO:0000313" key="3">
    <source>
        <dbReference type="EMBL" id="GAA0510120.1"/>
    </source>
</evidence>
<comment type="subcellular location">
    <subcellularLocation>
        <location evidence="1">Cell membrane</location>
        <topology evidence="1">Peripheral membrane protein</topology>
        <orientation evidence="1">Cytoplasmic side</orientation>
    </subcellularLocation>
</comment>
<feature type="region of interest" description="Disordered" evidence="2">
    <location>
        <begin position="83"/>
        <end position="105"/>
    </location>
</feature>
<protein>
    <recommendedName>
        <fullName evidence="1">Putative membrane protein insertion efficiency factor</fullName>
    </recommendedName>
</protein>
<reference evidence="3 4" key="1">
    <citation type="journal article" date="2019" name="Int. J. Syst. Evol. Microbiol.">
        <title>The Global Catalogue of Microorganisms (GCM) 10K type strain sequencing project: providing services to taxonomists for standard genome sequencing and annotation.</title>
        <authorList>
            <consortium name="The Broad Institute Genomics Platform"/>
            <consortium name="The Broad Institute Genome Sequencing Center for Infectious Disease"/>
            <person name="Wu L."/>
            <person name="Ma J."/>
        </authorList>
    </citation>
    <scope>NUCLEOTIDE SEQUENCE [LARGE SCALE GENOMIC DNA]</scope>
    <source>
        <strain evidence="3 4">JCM 14330</strain>
    </source>
</reference>
<comment type="similarity">
    <text evidence="1">Belongs to the UPF0161 family.</text>
</comment>
<keyword evidence="4" id="KW-1185">Reference proteome</keyword>
<comment type="caution">
    <text evidence="3">The sequence shown here is derived from an EMBL/GenBank/DDBJ whole genome shotgun (WGS) entry which is preliminary data.</text>
</comment>